<name>A0ABY9WY74_9BACT</name>
<reference evidence="2 3" key="1">
    <citation type="submission" date="2019-08" db="EMBL/GenBank/DDBJ databases">
        <title>Archangium and Cystobacter genomes.</title>
        <authorList>
            <person name="Chen I.-C.K."/>
            <person name="Wielgoss S."/>
        </authorList>
    </citation>
    <scope>NUCLEOTIDE SEQUENCE [LARGE SCALE GENOMIC DNA]</scope>
    <source>
        <strain evidence="2 3">Cbm 6</strain>
    </source>
</reference>
<evidence type="ECO:0000313" key="3">
    <source>
        <dbReference type="Proteomes" id="UP001611383"/>
    </source>
</evidence>
<feature type="domain" description="MOSC" evidence="1">
    <location>
        <begin position="123"/>
        <end position="275"/>
    </location>
</feature>
<dbReference type="Pfam" id="PF03476">
    <property type="entry name" value="MOSC_N"/>
    <property type="match status" value="1"/>
</dbReference>
<dbReference type="EMBL" id="CP043494">
    <property type="protein sequence ID" value="WNG48105.1"/>
    <property type="molecule type" value="Genomic_DNA"/>
</dbReference>
<dbReference type="InterPro" id="IPR005303">
    <property type="entry name" value="MOCOS_middle"/>
</dbReference>
<gene>
    <name evidence="2" type="ORF">F0U60_31165</name>
</gene>
<accession>A0ABY9WY74</accession>
<organism evidence="2 3">
    <name type="scientific">Archangium minus</name>
    <dbReference type="NCBI Taxonomy" id="83450"/>
    <lineage>
        <taxon>Bacteria</taxon>
        <taxon>Pseudomonadati</taxon>
        <taxon>Myxococcota</taxon>
        <taxon>Myxococcia</taxon>
        <taxon>Myxococcales</taxon>
        <taxon>Cystobacterineae</taxon>
        <taxon>Archangiaceae</taxon>
        <taxon>Archangium</taxon>
    </lineage>
</organism>
<protein>
    <submittedName>
        <fullName evidence="2">MOSC domain-containing protein</fullName>
    </submittedName>
</protein>
<dbReference type="InterPro" id="IPR005302">
    <property type="entry name" value="MoCF_Sase_C"/>
</dbReference>
<dbReference type="SUPFAM" id="SSF50800">
    <property type="entry name" value="PK beta-barrel domain-like"/>
    <property type="match status" value="1"/>
</dbReference>
<proteinExistence type="predicted"/>
<dbReference type="SUPFAM" id="SSF141673">
    <property type="entry name" value="MOSC N-terminal domain-like"/>
    <property type="match status" value="1"/>
</dbReference>
<dbReference type="InterPro" id="IPR011037">
    <property type="entry name" value="Pyrv_Knase-like_insert_dom_sf"/>
</dbReference>
<keyword evidence="3" id="KW-1185">Reference proteome</keyword>
<evidence type="ECO:0000259" key="1">
    <source>
        <dbReference type="PROSITE" id="PS51340"/>
    </source>
</evidence>
<evidence type="ECO:0000313" key="2">
    <source>
        <dbReference type="EMBL" id="WNG48105.1"/>
    </source>
</evidence>
<dbReference type="PROSITE" id="PS51340">
    <property type="entry name" value="MOSC"/>
    <property type="match status" value="1"/>
</dbReference>
<dbReference type="Pfam" id="PF03473">
    <property type="entry name" value="MOSC"/>
    <property type="match status" value="1"/>
</dbReference>
<dbReference type="Proteomes" id="UP001611383">
    <property type="component" value="Chromosome"/>
</dbReference>
<sequence>MPMTEAAFSSALQLVSLWIYPIKSCAGIQVSSAQVTPQSGLTGDREWVIINRENQQVWMGEIHRMALVQPRFEGETMVLQAPGVGVLKVPYHLPESPCQVKIWNDQDKVNETFSGQDAGDEASEWLTAVLGQPLRLVRLGHKGLTRRALMPLHVLSLASLRRLNQRLAERGHAPVEYERFRPNLVVEHAELAPFAEEGFSSLQWSEGAPEIQFSGHCIRCIMPNVSPNDATAGHEPLVAVAALSRERQQKKPILGVYGRALSEGVLTVGLRGRAWSAHMADAGS</sequence>